<comment type="caution">
    <text evidence="2">The sequence shown here is derived from an EMBL/GenBank/DDBJ whole genome shotgun (WGS) entry which is preliminary data.</text>
</comment>
<accession>A0ABX0DGR7</accession>
<proteinExistence type="predicted"/>
<feature type="chain" id="PRO_5046638963" description="Lipoprotein" evidence="1">
    <location>
        <begin position="27"/>
        <end position="255"/>
    </location>
</feature>
<evidence type="ECO:0000256" key="1">
    <source>
        <dbReference type="SAM" id="SignalP"/>
    </source>
</evidence>
<protein>
    <recommendedName>
        <fullName evidence="4">Lipoprotein</fullName>
    </recommendedName>
</protein>
<evidence type="ECO:0000313" key="3">
    <source>
        <dbReference type="Proteomes" id="UP000479226"/>
    </source>
</evidence>
<reference evidence="2 3" key="1">
    <citation type="submission" date="2020-02" db="EMBL/GenBank/DDBJ databases">
        <title>Genome sequence of the type strain DSM 27180 of Arthrobacter silviterrae.</title>
        <authorList>
            <person name="Gao J."/>
            <person name="Sun J."/>
        </authorList>
    </citation>
    <scope>NUCLEOTIDE SEQUENCE [LARGE SCALE GENOMIC DNA]</scope>
    <source>
        <strain evidence="2 3">DSM 27180</strain>
    </source>
</reference>
<evidence type="ECO:0008006" key="4">
    <source>
        <dbReference type="Google" id="ProtNLM"/>
    </source>
</evidence>
<feature type="signal peptide" evidence="1">
    <location>
        <begin position="1"/>
        <end position="26"/>
    </location>
</feature>
<gene>
    <name evidence="2" type="ORF">G6N77_08090</name>
</gene>
<organism evidence="2 3">
    <name type="scientific">Arthrobacter silviterrae</name>
    <dbReference type="NCBI Taxonomy" id="2026658"/>
    <lineage>
        <taxon>Bacteria</taxon>
        <taxon>Bacillati</taxon>
        <taxon>Actinomycetota</taxon>
        <taxon>Actinomycetes</taxon>
        <taxon>Micrococcales</taxon>
        <taxon>Micrococcaceae</taxon>
        <taxon>Arthrobacter</taxon>
    </lineage>
</organism>
<keyword evidence="3" id="KW-1185">Reference proteome</keyword>
<keyword evidence="1" id="KW-0732">Signal</keyword>
<dbReference type="EMBL" id="JAAKZI010000011">
    <property type="protein sequence ID" value="NGN83417.1"/>
    <property type="molecule type" value="Genomic_DNA"/>
</dbReference>
<dbReference type="RefSeq" id="WP_165181527.1">
    <property type="nucleotide sequence ID" value="NZ_JAAKZI010000011.1"/>
</dbReference>
<dbReference type="Proteomes" id="UP000479226">
    <property type="component" value="Unassembled WGS sequence"/>
</dbReference>
<sequence length="255" mass="26426">MNMFAAHSQGRRSRAAWAAIASLALAGGVLTACAPASTAGAGSGPAAVEAVPAMAPMPGMAQQGNAGNGSNYGSVTASQLAFAQQMRLLWGQHMEWTRLAVVDFASGSAGFPTTAARLLKNQEDIGNAIMPFYGEAAGAQLTTLLKAHITDFVALFQAAKAGDATALTAAEATVYANAQQIADFLAAANPKYWPQADMRAMMKDHITLTITYGSDELTGQYAAGITVFDTAEAHMMAMADQLSTGIIGAFPKVFR</sequence>
<name>A0ABX0DGR7_9MICC</name>
<evidence type="ECO:0000313" key="2">
    <source>
        <dbReference type="EMBL" id="NGN83417.1"/>
    </source>
</evidence>